<evidence type="ECO:0000256" key="4">
    <source>
        <dbReference type="ARBA" id="ARBA00023136"/>
    </source>
</evidence>
<protein>
    <submittedName>
        <fullName evidence="6">DoxX family protein</fullName>
    </submittedName>
</protein>
<comment type="subcellular location">
    <subcellularLocation>
        <location evidence="1">Membrane</location>
        <topology evidence="1">Multi-pass membrane protein</topology>
    </subcellularLocation>
</comment>
<feature type="transmembrane region" description="Helical" evidence="5">
    <location>
        <begin position="66"/>
        <end position="84"/>
    </location>
</feature>
<evidence type="ECO:0000256" key="1">
    <source>
        <dbReference type="ARBA" id="ARBA00004141"/>
    </source>
</evidence>
<dbReference type="RefSeq" id="WP_376834456.1">
    <property type="nucleotide sequence ID" value="NZ_JBHLSW010000003.1"/>
</dbReference>
<name>A0ABV6R1X7_9CAUL</name>
<comment type="caution">
    <text evidence="6">The sequence shown here is derived from an EMBL/GenBank/DDBJ whole genome shotgun (WGS) entry which is preliminary data.</text>
</comment>
<dbReference type="InterPro" id="IPR032808">
    <property type="entry name" value="DoxX"/>
</dbReference>
<organism evidence="6 7">
    <name type="scientific">Brevundimonas balnearis</name>
    <dbReference type="NCBI Taxonomy" id="1572858"/>
    <lineage>
        <taxon>Bacteria</taxon>
        <taxon>Pseudomonadati</taxon>
        <taxon>Pseudomonadota</taxon>
        <taxon>Alphaproteobacteria</taxon>
        <taxon>Caulobacterales</taxon>
        <taxon>Caulobacteraceae</taxon>
        <taxon>Brevundimonas</taxon>
    </lineage>
</organism>
<evidence type="ECO:0000256" key="3">
    <source>
        <dbReference type="ARBA" id="ARBA00022989"/>
    </source>
</evidence>
<dbReference type="EMBL" id="JBHLSW010000003">
    <property type="protein sequence ID" value="MFC0633007.1"/>
    <property type="molecule type" value="Genomic_DNA"/>
</dbReference>
<evidence type="ECO:0000256" key="2">
    <source>
        <dbReference type="ARBA" id="ARBA00022692"/>
    </source>
</evidence>
<feature type="transmembrane region" description="Helical" evidence="5">
    <location>
        <begin position="96"/>
        <end position="114"/>
    </location>
</feature>
<feature type="transmembrane region" description="Helical" evidence="5">
    <location>
        <begin position="25"/>
        <end position="46"/>
    </location>
</feature>
<keyword evidence="2 5" id="KW-0812">Transmembrane</keyword>
<evidence type="ECO:0000313" key="6">
    <source>
        <dbReference type="EMBL" id="MFC0633007.1"/>
    </source>
</evidence>
<keyword evidence="7" id="KW-1185">Reference proteome</keyword>
<dbReference type="Pfam" id="PF13564">
    <property type="entry name" value="DoxX_2"/>
    <property type="match status" value="1"/>
</dbReference>
<dbReference type="Proteomes" id="UP001589906">
    <property type="component" value="Unassembled WGS sequence"/>
</dbReference>
<gene>
    <name evidence="6" type="ORF">ACFFGE_03825</name>
</gene>
<reference evidence="6 7" key="1">
    <citation type="submission" date="2024-09" db="EMBL/GenBank/DDBJ databases">
        <authorList>
            <person name="Sun Q."/>
            <person name="Mori K."/>
        </authorList>
    </citation>
    <scope>NUCLEOTIDE SEQUENCE [LARGE SCALE GENOMIC DNA]</scope>
    <source>
        <strain evidence="6 7">NCAIM B.02621</strain>
    </source>
</reference>
<evidence type="ECO:0000256" key="5">
    <source>
        <dbReference type="SAM" id="Phobius"/>
    </source>
</evidence>
<keyword evidence="3 5" id="KW-1133">Transmembrane helix</keyword>
<proteinExistence type="predicted"/>
<evidence type="ECO:0000313" key="7">
    <source>
        <dbReference type="Proteomes" id="UP001589906"/>
    </source>
</evidence>
<sequence>MRALNASNLTTTPRRARLRATQINMALWTFQGWLAMFFTAAGYAKLTEPMANLEALLGWAEGAPAWLVRGTGGLEIVVGLLVLAPLASWKLGRTPMLAAAAMAAALSLIMFGVHLMRLEWAGAVVNAALFALAATVVKGRSV</sequence>
<feature type="transmembrane region" description="Helical" evidence="5">
    <location>
        <begin position="120"/>
        <end position="137"/>
    </location>
</feature>
<keyword evidence="4 5" id="KW-0472">Membrane</keyword>
<accession>A0ABV6R1X7</accession>